<dbReference type="InterPro" id="IPR011990">
    <property type="entry name" value="TPR-like_helical_dom_sf"/>
</dbReference>
<dbReference type="STRING" id="1081108.A0A168HNE1"/>
<dbReference type="AlphaFoldDB" id="A0A168HNE1"/>
<reference evidence="1 2" key="1">
    <citation type="journal article" date="2016" name="Genome Biol. Evol.">
        <title>Divergent and convergent evolution of fungal pathogenicity.</title>
        <authorList>
            <person name="Shang Y."/>
            <person name="Xiao G."/>
            <person name="Zheng P."/>
            <person name="Cen K."/>
            <person name="Zhan S."/>
            <person name="Wang C."/>
        </authorList>
    </citation>
    <scope>NUCLEOTIDE SEQUENCE [LARGE SCALE GENOMIC DNA]</scope>
    <source>
        <strain evidence="1 2">RCEF 1005</strain>
    </source>
</reference>
<evidence type="ECO:0000313" key="1">
    <source>
        <dbReference type="EMBL" id="OAA78011.1"/>
    </source>
</evidence>
<proteinExistence type="predicted"/>
<sequence>MAASANLKRALSVLNRCLALQRPRLYPQLASQCRYKRYETYERQRAPTQPTRGSMRIPSTPRKQFFKDEILDLKSLPRLHVEAFIHHKGDEFNLIPPAGYYASLMAYTQYIRDYDSPFQLVSPSQDLPRAAVLHDLGCIIMEASRGFKSHLAASLWFTATNWGYAPSACSLAAFLARSGQYGKEDFFAPAEKRFRALVKGGDPIAMAIEGEILYREGKYGEAETILNNVLRKQKHHSDSSAGGLRNWEPNFRLTLGKTLGKRGKTDQAVAILRRLSEEGYIEADPQLGKTLRASEPDEALQYLFKAGCTGALDCFEEMATIKLDKAAKAGNSSEANDHRLWAQELTRLADKNAAF</sequence>
<accession>A0A168HNE1</accession>
<dbReference type="SUPFAM" id="SSF81901">
    <property type="entry name" value="HCP-like"/>
    <property type="match status" value="1"/>
</dbReference>
<keyword evidence="2" id="KW-1185">Reference proteome</keyword>
<organism evidence="1 2">
    <name type="scientific">Akanthomyces lecanii RCEF 1005</name>
    <dbReference type="NCBI Taxonomy" id="1081108"/>
    <lineage>
        <taxon>Eukaryota</taxon>
        <taxon>Fungi</taxon>
        <taxon>Dikarya</taxon>
        <taxon>Ascomycota</taxon>
        <taxon>Pezizomycotina</taxon>
        <taxon>Sordariomycetes</taxon>
        <taxon>Hypocreomycetidae</taxon>
        <taxon>Hypocreales</taxon>
        <taxon>Cordycipitaceae</taxon>
        <taxon>Akanthomyces</taxon>
        <taxon>Cordyceps confragosa</taxon>
    </lineage>
</organism>
<protein>
    <submittedName>
        <fullName evidence="1">Tetratricopeptide-like helical</fullName>
    </submittedName>
</protein>
<evidence type="ECO:0000313" key="2">
    <source>
        <dbReference type="Proteomes" id="UP000076881"/>
    </source>
</evidence>
<dbReference type="Proteomes" id="UP000076881">
    <property type="component" value="Unassembled WGS sequence"/>
</dbReference>
<dbReference type="EMBL" id="AZHF01000003">
    <property type="protein sequence ID" value="OAA78011.1"/>
    <property type="molecule type" value="Genomic_DNA"/>
</dbReference>
<dbReference type="OrthoDB" id="5379420at2759"/>
<dbReference type="Gene3D" id="1.25.40.10">
    <property type="entry name" value="Tetratricopeptide repeat domain"/>
    <property type="match status" value="1"/>
</dbReference>
<gene>
    <name evidence="1" type="ORF">LEL_04834</name>
</gene>
<name>A0A168HNE1_CORDF</name>
<comment type="caution">
    <text evidence="1">The sequence shown here is derived from an EMBL/GenBank/DDBJ whole genome shotgun (WGS) entry which is preliminary data.</text>
</comment>